<evidence type="ECO:0000256" key="1">
    <source>
        <dbReference type="ARBA" id="ARBA00003211"/>
    </source>
</evidence>
<evidence type="ECO:0000256" key="3">
    <source>
        <dbReference type="ARBA" id="ARBA00023121"/>
    </source>
</evidence>
<keyword evidence="3" id="KW-0446">Lipid-binding</keyword>
<comment type="caution">
    <text evidence="5">The sequence shown here is derived from an EMBL/GenBank/DDBJ whole genome shotgun (WGS) entry which is preliminary data.</text>
</comment>
<dbReference type="PANTHER" id="PTHR33286:SF54">
    <property type="entry name" value="BIFUNCTIONAL INHIBITOR_LIPID-TRANSFER PROTEIN_SEED STORAGE 2S ALBUMIN SUPERFAMILY PROTEIN"/>
    <property type="match status" value="1"/>
</dbReference>
<dbReference type="Proteomes" id="UP000796880">
    <property type="component" value="Unassembled WGS sequence"/>
</dbReference>
<dbReference type="SUPFAM" id="SSF47699">
    <property type="entry name" value="Bifunctional inhibitor/lipid-transfer protein/seed storage 2S albumin"/>
    <property type="match status" value="1"/>
</dbReference>
<evidence type="ECO:0000313" key="5">
    <source>
        <dbReference type="EMBL" id="KAF3437444.1"/>
    </source>
</evidence>
<organism evidence="5 6">
    <name type="scientific">Rhamnella rubrinervis</name>
    <dbReference type="NCBI Taxonomy" id="2594499"/>
    <lineage>
        <taxon>Eukaryota</taxon>
        <taxon>Viridiplantae</taxon>
        <taxon>Streptophyta</taxon>
        <taxon>Embryophyta</taxon>
        <taxon>Tracheophyta</taxon>
        <taxon>Spermatophyta</taxon>
        <taxon>Magnoliopsida</taxon>
        <taxon>eudicotyledons</taxon>
        <taxon>Gunneridae</taxon>
        <taxon>Pentapetalae</taxon>
        <taxon>rosids</taxon>
        <taxon>fabids</taxon>
        <taxon>Rosales</taxon>
        <taxon>Rhamnaceae</taxon>
        <taxon>rhamnoid group</taxon>
        <taxon>Rhamneae</taxon>
        <taxon>Rhamnella</taxon>
    </lineage>
</organism>
<dbReference type="SMART" id="SM00499">
    <property type="entry name" value="AAI"/>
    <property type="match status" value="1"/>
</dbReference>
<feature type="domain" description="Bifunctional inhibitor/plant lipid transfer protein/seed storage helical" evidence="4">
    <location>
        <begin position="23"/>
        <end position="97"/>
    </location>
</feature>
<protein>
    <recommendedName>
        <fullName evidence="4">Bifunctional inhibitor/plant lipid transfer protein/seed storage helical domain-containing protein</fullName>
    </recommendedName>
</protein>
<reference evidence="5" key="1">
    <citation type="submission" date="2020-03" db="EMBL/GenBank/DDBJ databases">
        <title>A high-quality chromosome-level genome assembly of a woody plant with both climbing and erect habits, Rhamnella rubrinervis.</title>
        <authorList>
            <person name="Lu Z."/>
            <person name="Yang Y."/>
            <person name="Zhu X."/>
            <person name="Sun Y."/>
        </authorList>
    </citation>
    <scope>NUCLEOTIDE SEQUENCE</scope>
    <source>
        <strain evidence="5">BYM</strain>
        <tissue evidence="5">Leaf</tissue>
    </source>
</reference>
<name>A0A8K0E075_9ROSA</name>
<dbReference type="InterPro" id="IPR016140">
    <property type="entry name" value="Bifunc_inhib/LTP/seed_store"/>
</dbReference>
<evidence type="ECO:0000313" key="6">
    <source>
        <dbReference type="Proteomes" id="UP000796880"/>
    </source>
</evidence>
<evidence type="ECO:0000259" key="4">
    <source>
        <dbReference type="SMART" id="SM00499"/>
    </source>
</evidence>
<dbReference type="AlphaFoldDB" id="A0A8K0E075"/>
<sequence length="156" mass="17093">MAMGVVILMFGGENMMVTGQMGCRGDMQGLLTQCAVYVQKGTPTVDPSEACCRAVRTVDIPCVCQRLSKEIEQIVDMDKVFHLASSCGRPLGHGTKCGSTRTGWWFASQEVVDFIKGKKLNDRPLKKLKIMLLSANQVVNDAEKKQIRNPAVQTTA</sequence>
<dbReference type="Gene3D" id="1.10.110.10">
    <property type="entry name" value="Plant lipid-transfer and hydrophobic proteins"/>
    <property type="match status" value="1"/>
</dbReference>
<dbReference type="InterPro" id="IPR044741">
    <property type="entry name" value="NsLTP-like"/>
</dbReference>
<dbReference type="OrthoDB" id="1151225at2759"/>
<proteinExistence type="predicted"/>
<dbReference type="CDD" id="cd04660">
    <property type="entry name" value="nsLTP_like"/>
    <property type="match status" value="1"/>
</dbReference>
<dbReference type="Pfam" id="PF14368">
    <property type="entry name" value="LTP_2"/>
    <property type="match status" value="1"/>
</dbReference>
<accession>A0A8K0E075</accession>
<comment type="function">
    <text evidence="1">Plant non-specific lipid-transfer proteins transfer phospholipids as well as galactolipids across membranes. May play a role in wax or cutin deposition in the cell walls of expanding epidermal cells and certain secretory tissues.</text>
</comment>
<dbReference type="PANTHER" id="PTHR33286">
    <property type="entry name" value="BIFUNCTIONAL INHIBITOR/LIPID-TRANSFER PROTEIN/SEED STORAGE 2S ALBUMIN SUPERFAMILY PROTEIN"/>
    <property type="match status" value="1"/>
</dbReference>
<evidence type="ECO:0000256" key="2">
    <source>
        <dbReference type="ARBA" id="ARBA00022448"/>
    </source>
</evidence>
<dbReference type="InterPro" id="IPR036312">
    <property type="entry name" value="Bifun_inhib/LTP/seed_sf"/>
</dbReference>
<keyword evidence="2" id="KW-0813">Transport</keyword>
<gene>
    <name evidence="5" type="ORF">FNV43_RR20197</name>
</gene>
<dbReference type="GO" id="GO:0008289">
    <property type="term" value="F:lipid binding"/>
    <property type="evidence" value="ECO:0007669"/>
    <property type="project" value="UniProtKB-KW"/>
</dbReference>
<keyword evidence="6" id="KW-1185">Reference proteome</keyword>
<dbReference type="EMBL" id="VOIH02000009">
    <property type="protein sequence ID" value="KAF3437444.1"/>
    <property type="molecule type" value="Genomic_DNA"/>
</dbReference>